<gene>
    <name evidence="2" type="ORF">APZ42_020356</name>
</gene>
<evidence type="ECO:0000313" key="3">
    <source>
        <dbReference type="Proteomes" id="UP000076858"/>
    </source>
</evidence>
<dbReference type="AlphaFoldDB" id="A0A164XJX6"/>
<dbReference type="OrthoDB" id="6407068at2759"/>
<sequence>MLPGEITGIRDLLSRLEDDVVYSLADTATKRALAFTSVNDAIDAIVLHAESANWLLNRKKMTRAILFEYLNSRRVSINGQAEKSTIVSRILELWATEESEKSTVAVTSTTSLEEVQDSPPTTTPPTTPEMGLKFTQWFYEILLAVHKQSPTVSKLSEQFWKDARLKITFNAPGVTNNQEAVGSDEASHLLQILLCQHGFLLNPNLSPNGVKERKDPHGMVIIGVCGTAHQYENCSGIFEQVFGLLQDPHVDFHWRIKWSELRITQAAVNRLPCVSDLPELQAICDDSMR</sequence>
<evidence type="ECO:0000256" key="1">
    <source>
        <dbReference type="SAM" id="MobiDB-lite"/>
    </source>
</evidence>
<keyword evidence="3" id="KW-1185">Reference proteome</keyword>
<dbReference type="InterPro" id="IPR026698">
    <property type="entry name" value="UPF_C3orf38"/>
</dbReference>
<dbReference type="EMBL" id="LRGB01000972">
    <property type="protein sequence ID" value="KZS14317.1"/>
    <property type="molecule type" value="Genomic_DNA"/>
</dbReference>
<protein>
    <submittedName>
        <fullName evidence="2">Uncharacterized protein</fullName>
    </submittedName>
</protein>
<dbReference type="Proteomes" id="UP000076858">
    <property type="component" value="Unassembled WGS sequence"/>
</dbReference>
<accession>A0A164XJX6</accession>
<dbReference type="Pfam" id="PF15008">
    <property type="entry name" value="DUF4518"/>
    <property type="match status" value="1"/>
</dbReference>
<feature type="region of interest" description="Disordered" evidence="1">
    <location>
        <begin position="107"/>
        <end position="129"/>
    </location>
</feature>
<organism evidence="2 3">
    <name type="scientific">Daphnia magna</name>
    <dbReference type="NCBI Taxonomy" id="35525"/>
    <lineage>
        <taxon>Eukaryota</taxon>
        <taxon>Metazoa</taxon>
        <taxon>Ecdysozoa</taxon>
        <taxon>Arthropoda</taxon>
        <taxon>Crustacea</taxon>
        <taxon>Branchiopoda</taxon>
        <taxon>Diplostraca</taxon>
        <taxon>Cladocera</taxon>
        <taxon>Anomopoda</taxon>
        <taxon>Daphniidae</taxon>
        <taxon>Daphnia</taxon>
    </lineage>
</organism>
<evidence type="ECO:0000313" key="2">
    <source>
        <dbReference type="EMBL" id="KZS14317.1"/>
    </source>
</evidence>
<proteinExistence type="predicted"/>
<dbReference type="PANTHER" id="PTHR21084:SF1">
    <property type="entry name" value="DENSE INCISORS"/>
    <property type="match status" value="1"/>
</dbReference>
<dbReference type="PANTHER" id="PTHR21084">
    <property type="entry name" value="DENSE INCISORS"/>
    <property type="match status" value="1"/>
</dbReference>
<dbReference type="STRING" id="35525.A0A164XJX6"/>
<name>A0A164XJX6_9CRUS</name>
<reference evidence="2 3" key="1">
    <citation type="submission" date="2016-03" db="EMBL/GenBank/DDBJ databases">
        <title>EvidentialGene: Evidence-directed Construction of Genes on Genomes.</title>
        <authorList>
            <person name="Gilbert D.G."/>
            <person name="Choi J.-H."/>
            <person name="Mockaitis K."/>
            <person name="Colbourne J."/>
            <person name="Pfrender M."/>
        </authorList>
    </citation>
    <scope>NUCLEOTIDE SEQUENCE [LARGE SCALE GENOMIC DNA]</scope>
    <source>
        <strain evidence="2 3">Xinb3</strain>
        <tissue evidence="2">Complete organism</tissue>
    </source>
</reference>
<comment type="caution">
    <text evidence="2">The sequence shown here is derived from an EMBL/GenBank/DDBJ whole genome shotgun (WGS) entry which is preliminary data.</text>
</comment>